<protein>
    <submittedName>
        <fullName evidence="2">Uncharacterized protein</fullName>
    </submittedName>
</protein>
<keyword evidence="3" id="KW-1185">Reference proteome</keyword>
<sequence>MAEGQLATVLEGKALQVLLDLDPEEPCDFNTLSMPEALFWEGGAHRLPVPPPRHAEKDQRRETQGPVCGRDVLSTEGVSRLPAGRTRRPGSTIRYLVPPFPSCDSGSFLKAVAACWKTGCQPRSTSALPPAR</sequence>
<proteinExistence type="predicted"/>
<evidence type="ECO:0000256" key="1">
    <source>
        <dbReference type="SAM" id="MobiDB-lite"/>
    </source>
</evidence>
<accession>A0A662YUH0</accession>
<name>A0A662YUH0_ACIRT</name>
<evidence type="ECO:0000313" key="2">
    <source>
        <dbReference type="EMBL" id="RXN00160.1"/>
    </source>
</evidence>
<reference evidence="2 3" key="1">
    <citation type="submission" date="2019-01" db="EMBL/GenBank/DDBJ databases">
        <title>Draft Genome and Complete Hox-Cluster Characterization of the Sterlet Sturgeon (Acipenser ruthenus).</title>
        <authorList>
            <person name="Wei Q."/>
        </authorList>
    </citation>
    <scope>NUCLEOTIDE SEQUENCE [LARGE SCALE GENOMIC DNA]</scope>
    <source>
        <strain evidence="2">WHYD16114868_AA</strain>
        <tissue evidence="2">Blood</tissue>
    </source>
</reference>
<dbReference type="EMBL" id="SCEB01000232">
    <property type="protein sequence ID" value="RXN00160.1"/>
    <property type="molecule type" value="Genomic_DNA"/>
</dbReference>
<feature type="compositionally biased region" description="Basic and acidic residues" evidence="1">
    <location>
        <begin position="53"/>
        <end position="63"/>
    </location>
</feature>
<feature type="region of interest" description="Disordered" evidence="1">
    <location>
        <begin position="43"/>
        <end position="88"/>
    </location>
</feature>
<comment type="caution">
    <text evidence="2">The sequence shown here is derived from an EMBL/GenBank/DDBJ whole genome shotgun (WGS) entry which is preliminary data.</text>
</comment>
<gene>
    <name evidence="2" type="ORF">EOD39_10145</name>
</gene>
<evidence type="ECO:0000313" key="3">
    <source>
        <dbReference type="Proteomes" id="UP000289886"/>
    </source>
</evidence>
<dbReference type="Proteomes" id="UP000289886">
    <property type="component" value="Unassembled WGS sequence"/>
</dbReference>
<organism evidence="2 3">
    <name type="scientific">Acipenser ruthenus</name>
    <name type="common">Sterlet sturgeon</name>
    <dbReference type="NCBI Taxonomy" id="7906"/>
    <lineage>
        <taxon>Eukaryota</taxon>
        <taxon>Metazoa</taxon>
        <taxon>Chordata</taxon>
        <taxon>Craniata</taxon>
        <taxon>Vertebrata</taxon>
        <taxon>Euteleostomi</taxon>
        <taxon>Actinopterygii</taxon>
        <taxon>Chondrostei</taxon>
        <taxon>Acipenseriformes</taxon>
        <taxon>Acipenseridae</taxon>
        <taxon>Acipenser</taxon>
    </lineage>
</organism>
<dbReference type="AlphaFoldDB" id="A0A662YUH0"/>